<dbReference type="AlphaFoldDB" id="A0AAV8G738"/>
<reference evidence="4" key="1">
    <citation type="submission" date="2022-08" db="EMBL/GenBank/DDBJ databases">
        <authorList>
            <person name="Marques A."/>
        </authorList>
    </citation>
    <scope>NUCLEOTIDE SEQUENCE</scope>
    <source>
        <strain evidence="4">RhyPub2mFocal</strain>
        <tissue evidence="4">Leaves</tissue>
    </source>
</reference>
<dbReference type="PANTHER" id="PTHR47274:SF1">
    <property type="entry name" value="BTB_POZ DOMAIN CONTAINING PROTEIN, EXPRESSED"/>
    <property type="match status" value="1"/>
</dbReference>
<dbReference type="PROSITE" id="PS50097">
    <property type="entry name" value="BTB"/>
    <property type="match status" value="1"/>
</dbReference>
<protein>
    <submittedName>
        <fullName evidence="4">BTB/POZ domain-containing protein</fullName>
    </submittedName>
</protein>
<dbReference type="Gene3D" id="1.25.40.420">
    <property type="match status" value="1"/>
</dbReference>
<accession>A0AAV8G738</accession>
<organism evidence="4 5">
    <name type="scientific">Rhynchospora pubera</name>
    <dbReference type="NCBI Taxonomy" id="906938"/>
    <lineage>
        <taxon>Eukaryota</taxon>
        <taxon>Viridiplantae</taxon>
        <taxon>Streptophyta</taxon>
        <taxon>Embryophyta</taxon>
        <taxon>Tracheophyta</taxon>
        <taxon>Spermatophyta</taxon>
        <taxon>Magnoliopsida</taxon>
        <taxon>Liliopsida</taxon>
        <taxon>Poales</taxon>
        <taxon>Cyperaceae</taxon>
        <taxon>Cyperoideae</taxon>
        <taxon>Rhynchosporeae</taxon>
        <taxon>Rhynchospora</taxon>
    </lineage>
</organism>
<evidence type="ECO:0000313" key="4">
    <source>
        <dbReference type="EMBL" id="KAJ4801292.1"/>
    </source>
</evidence>
<comment type="caution">
    <text evidence="4">The sequence shown here is derived from an EMBL/GenBank/DDBJ whole genome shotgun (WGS) entry which is preliminary data.</text>
</comment>
<proteinExistence type="predicted"/>
<comment type="pathway">
    <text evidence="2">Protein modification; protein ubiquitination.</text>
</comment>
<keyword evidence="5" id="KW-1185">Reference proteome</keyword>
<comment type="function">
    <text evidence="1">May act as a substrate-specific adapter of an E3 ubiquitin-protein ligase complex (CUL3-RBX1-BTB) which mediates the ubiquitination and subsequent proteasomal degradation of target proteins.</text>
</comment>
<dbReference type="EMBL" id="JAMFTS010000002">
    <property type="protein sequence ID" value="KAJ4801292.1"/>
    <property type="molecule type" value="Genomic_DNA"/>
</dbReference>
<dbReference type="Gene3D" id="3.30.710.10">
    <property type="entry name" value="Potassium Channel Kv1.1, Chain A"/>
    <property type="match status" value="1"/>
</dbReference>
<dbReference type="InterPro" id="IPR044784">
    <property type="entry name" value="At1g01640-like"/>
</dbReference>
<evidence type="ECO:0000313" key="5">
    <source>
        <dbReference type="Proteomes" id="UP001140206"/>
    </source>
</evidence>
<evidence type="ECO:0000256" key="2">
    <source>
        <dbReference type="ARBA" id="ARBA00004906"/>
    </source>
</evidence>
<dbReference type="SUPFAM" id="SSF54695">
    <property type="entry name" value="POZ domain"/>
    <property type="match status" value="1"/>
</dbReference>
<dbReference type="InterPro" id="IPR000210">
    <property type="entry name" value="BTB/POZ_dom"/>
</dbReference>
<evidence type="ECO:0000256" key="1">
    <source>
        <dbReference type="ARBA" id="ARBA00002668"/>
    </source>
</evidence>
<feature type="domain" description="BTB" evidence="3">
    <location>
        <begin position="98"/>
        <end position="168"/>
    </location>
</feature>
<dbReference type="InterPro" id="IPR011333">
    <property type="entry name" value="SKP1/BTB/POZ_sf"/>
</dbReference>
<dbReference type="Pfam" id="PF00651">
    <property type="entry name" value="BTB"/>
    <property type="match status" value="1"/>
</dbReference>
<dbReference type="PANTHER" id="PTHR47274">
    <property type="entry name" value="BTB/POZ DOMAIN CONTAINING PROTEIN, EXPRESSED-RELATED"/>
    <property type="match status" value="1"/>
</dbReference>
<evidence type="ECO:0000259" key="3">
    <source>
        <dbReference type="PROSITE" id="PS50097"/>
    </source>
</evidence>
<gene>
    <name evidence="4" type="ORF">LUZ62_052538</name>
</gene>
<dbReference type="CDD" id="cd18186">
    <property type="entry name" value="BTB_POZ_ZBTB_KLHL-like"/>
    <property type="match status" value="1"/>
</dbReference>
<sequence length="271" mass="30381">MDCCICSPLASLYRPPRNTVCHSCYEGAKCIISFFSESSSDREVGASAKIHCSKPISSKGIADAFKRLKEMKEKEIEINEKLGFLEGFGAALREELHTDIIVIKPGNGPSIPAHRAILAARSQVFKNILASDECKAPVEEEISLPELTHDELESLLHFLYHGYVSEEASEKHYYSLLVAADKYDIPYLKKYCERHILRSLEPSNALDVLEVSDACQNILLKEQAMDILVKNAESVIFSTNYNDFALKNAHLCVEITRELLVRTKDSKIEAL</sequence>
<name>A0AAV8G738_9POAL</name>
<dbReference type="SMART" id="SM00225">
    <property type="entry name" value="BTB"/>
    <property type="match status" value="1"/>
</dbReference>
<dbReference type="Proteomes" id="UP001140206">
    <property type="component" value="Chromosome 2"/>
</dbReference>